<evidence type="ECO:0000256" key="2">
    <source>
        <dbReference type="ARBA" id="ARBA00022741"/>
    </source>
</evidence>
<dbReference type="RefSeq" id="WP_380055814.1">
    <property type="nucleotide sequence ID" value="NZ_JBHLTC010000040.1"/>
</dbReference>
<dbReference type="PANTHER" id="PTHR24220:SF685">
    <property type="entry name" value="ABC TRANSPORTER RELATED"/>
    <property type="match status" value="1"/>
</dbReference>
<feature type="domain" description="ABC transporter" evidence="4">
    <location>
        <begin position="21"/>
        <end position="235"/>
    </location>
</feature>
<dbReference type="InterPro" id="IPR003593">
    <property type="entry name" value="AAA+_ATPase"/>
</dbReference>
<dbReference type="InterPro" id="IPR027417">
    <property type="entry name" value="P-loop_NTPase"/>
</dbReference>
<organism evidence="5 6">
    <name type="scientific">Kribbella deserti</name>
    <dbReference type="NCBI Taxonomy" id="1926257"/>
    <lineage>
        <taxon>Bacteria</taxon>
        <taxon>Bacillati</taxon>
        <taxon>Actinomycetota</taxon>
        <taxon>Actinomycetes</taxon>
        <taxon>Propionibacteriales</taxon>
        <taxon>Kribbellaceae</taxon>
        <taxon>Kribbella</taxon>
    </lineage>
</organism>
<dbReference type="PROSITE" id="PS00211">
    <property type="entry name" value="ABC_TRANSPORTER_1"/>
    <property type="match status" value="1"/>
</dbReference>
<dbReference type="CDD" id="cd03255">
    <property type="entry name" value="ABC_MJ0796_LolCDE_FtsE"/>
    <property type="match status" value="1"/>
</dbReference>
<dbReference type="InterPro" id="IPR017871">
    <property type="entry name" value="ABC_transporter-like_CS"/>
</dbReference>
<dbReference type="InterPro" id="IPR015854">
    <property type="entry name" value="ABC_transpr_LolD-like"/>
</dbReference>
<evidence type="ECO:0000313" key="6">
    <source>
        <dbReference type="Proteomes" id="UP001589890"/>
    </source>
</evidence>
<proteinExistence type="predicted"/>
<evidence type="ECO:0000256" key="3">
    <source>
        <dbReference type="ARBA" id="ARBA00022840"/>
    </source>
</evidence>
<evidence type="ECO:0000256" key="1">
    <source>
        <dbReference type="ARBA" id="ARBA00022448"/>
    </source>
</evidence>
<dbReference type="SMART" id="SM00382">
    <property type="entry name" value="AAA"/>
    <property type="match status" value="1"/>
</dbReference>
<accession>A0ABV6QW17</accession>
<dbReference type="Proteomes" id="UP001589890">
    <property type="component" value="Unassembled WGS sequence"/>
</dbReference>
<dbReference type="InterPro" id="IPR003439">
    <property type="entry name" value="ABC_transporter-like_ATP-bd"/>
</dbReference>
<keyword evidence="1" id="KW-0813">Transport</keyword>
<evidence type="ECO:0000259" key="4">
    <source>
        <dbReference type="PROSITE" id="PS50893"/>
    </source>
</evidence>
<keyword evidence="6" id="KW-1185">Reference proteome</keyword>
<dbReference type="PROSITE" id="PS50893">
    <property type="entry name" value="ABC_TRANSPORTER_2"/>
    <property type="match status" value="1"/>
</dbReference>
<dbReference type="GO" id="GO:0005524">
    <property type="term" value="F:ATP binding"/>
    <property type="evidence" value="ECO:0007669"/>
    <property type="project" value="UniProtKB-KW"/>
</dbReference>
<sequence length="236" mass="24433">MTTASTPDIKSTRAATSEGVVVGAGLTKHFGTTKALDEVSISVRPGEVVALMGPSGSGKSTLLHVLAGIIPPDAGSVHVRGRRIDDMSERRRSSARLRELGFVFQFGDLVPELSLAENVALPLLLTGSSRRAAMAQATELLAELEIAGVASRRPAEVSGGQAQRAAVARALVHQPAAIFADEPTGALDSVNGDIVLTALLDAARGRGIGLLLVTHDARVAAHADRECILRDGKLAG</sequence>
<dbReference type="Pfam" id="PF00005">
    <property type="entry name" value="ABC_tran"/>
    <property type="match status" value="1"/>
</dbReference>
<gene>
    <name evidence="5" type="ORF">ACFFGN_32500</name>
</gene>
<protein>
    <submittedName>
        <fullName evidence="5">ABC transporter ATP-binding protein</fullName>
    </submittedName>
</protein>
<evidence type="ECO:0000313" key="5">
    <source>
        <dbReference type="EMBL" id="MFC0628831.1"/>
    </source>
</evidence>
<keyword evidence="3 5" id="KW-0067">ATP-binding</keyword>
<comment type="caution">
    <text evidence="5">The sequence shown here is derived from an EMBL/GenBank/DDBJ whole genome shotgun (WGS) entry which is preliminary data.</text>
</comment>
<dbReference type="Gene3D" id="3.40.50.300">
    <property type="entry name" value="P-loop containing nucleotide triphosphate hydrolases"/>
    <property type="match status" value="1"/>
</dbReference>
<dbReference type="PANTHER" id="PTHR24220">
    <property type="entry name" value="IMPORT ATP-BINDING PROTEIN"/>
    <property type="match status" value="1"/>
</dbReference>
<dbReference type="EMBL" id="JBHLTC010000040">
    <property type="protein sequence ID" value="MFC0628831.1"/>
    <property type="molecule type" value="Genomic_DNA"/>
</dbReference>
<dbReference type="InterPro" id="IPR017911">
    <property type="entry name" value="MacB-like_ATP-bd"/>
</dbReference>
<name>A0ABV6QW17_9ACTN</name>
<keyword evidence="2" id="KW-0547">Nucleotide-binding</keyword>
<reference evidence="5 6" key="1">
    <citation type="submission" date="2024-09" db="EMBL/GenBank/DDBJ databases">
        <authorList>
            <person name="Sun Q."/>
            <person name="Mori K."/>
        </authorList>
    </citation>
    <scope>NUCLEOTIDE SEQUENCE [LARGE SCALE GENOMIC DNA]</scope>
    <source>
        <strain evidence="5 6">CGMCC 1.15906</strain>
    </source>
</reference>
<dbReference type="SUPFAM" id="SSF52540">
    <property type="entry name" value="P-loop containing nucleoside triphosphate hydrolases"/>
    <property type="match status" value="1"/>
</dbReference>